<dbReference type="InterPro" id="IPR001357">
    <property type="entry name" value="BRCT_dom"/>
</dbReference>
<protein>
    <recommendedName>
        <fullName evidence="1">BRCT domain-containing protein</fullName>
    </recommendedName>
</protein>
<name>A0A8T0HPS8_CERPU</name>
<dbReference type="Gene3D" id="3.40.50.10190">
    <property type="entry name" value="BRCT domain"/>
    <property type="match status" value="1"/>
</dbReference>
<reference evidence="2" key="1">
    <citation type="submission" date="2020-06" db="EMBL/GenBank/DDBJ databases">
        <title>WGS assembly of Ceratodon purpureus strain R40.</title>
        <authorList>
            <person name="Carey S.B."/>
            <person name="Jenkins J."/>
            <person name="Shu S."/>
            <person name="Lovell J.T."/>
            <person name="Sreedasyam A."/>
            <person name="Maumus F."/>
            <person name="Tiley G.P."/>
            <person name="Fernandez-Pozo N."/>
            <person name="Barry K."/>
            <person name="Chen C."/>
            <person name="Wang M."/>
            <person name="Lipzen A."/>
            <person name="Daum C."/>
            <person name="Saski C.A."/>
            <person name="Payton A.C."/>
            <person name="Mcbreen J.C."/>
            <person name="Conrad R.E."/>
            <person name="Kollar L.M."/>
            <person name="Olsson S."/>
            <person name="Huttunen S."/>
            <person name="Landis J.B."/>
            <person name="Wickett N.J."/>
            <person name="Johnson M.G."/>
            <person name="Rensing S.A."/>
            <person name="Grimwood J."/>
            <person name="Schmutz J."/>
            <person name="Mcdaniel S.F."/>
        </authorList>
    </citation>
    <scope>NUCLEOTIDE SEQUENCE</scope>
    <source>
        <strain evidence="2">R40</strain>
    </source>
</reference>
<dbReference type="InterPro" id="IPR036420">
    <property type="entry name" value="BRCT_dom_sf"/>
</dbReference>
<comment type="caution">
    <text evidence="2">The sequence shown here is derived from an EMBL/GenBank/DDBJ whole genome shotgun (WGS) entry which is preliminary data.</text>
</comment>
<evidence type="ECO:0000259" key="1">
    <source>
        <dbReference type="PROSITE" id="PS50172"/>
    </source>
</evidence>
<evidence type="ECO:0000313" key="3">
    <source>
        <dbReference type="Proteomes" id="UP000822688"/>
    </source>
</evidence>
<accession>A0A8T0HPS8</accession>
<keyword evidence="3" id="KW-1185">Reference proteome</keyword>
<dbReference type="SUPFAM" id="SSF52113">
    <property type="entry name" value="BRCT domain"/>
    <property type="match status" value="1"/>
</dbReference>
<dbReference type="PROSITE" id="PS50172">
    <property type="entry name" value="BRCT"/>
    <property type="match status" value="1"/>
</dbReference>
<organism evidence="2 3">
    <name type="scientific">Ceratodon purpureus</name>
    <name type="common">Fire moss</name>
    <name type="synonym">Dicranum purpureum</name>
    <dbReference type="NCBI Taxonomy" id="3225"/>
    <lineage>
        <taxon>Eukaryota</taxon>
        <taxon>Viridiplantae</taxon>
        <taxon>Streptophyta</taxon>
        <taxon>Embryophyta</taxon>
        <taxon>Bryophyta</taxon>
        <taxon>Bryophytina</taxon>
        <taxon>Bryopsida</taxon>
        <taxon>Dicranidae</taxon>
        <taxon>Pseudoditrichales</taxon>
        <taxon>Ditrichaceae</taxon>
        <taxon>Ceratodon</taxon>
    </lineage>
</organism>
<dbReference type="EMBL" id="CM026426">
    <property type="protein sequence ID" value="KAG0572789.1"/>
    <property type="molecule type" value="Genomic_DNA"/>
</dbReference>
<dbReference type="Proteomes" id="UP000822688">
    <property type="component" value="Chromosome V"/>
</dbReference>
<evidence type="ECO:0000313" key="2">
    <source>
        <dbReference type="EMBL" id="KAG0572789.1"/>
    </source>
</evidence>
<sequence length="87" mass="9978">MVGAKSSTTLDENVTHIVTFHKEGQELPRDWVLRSLGGEKEQELVLYGHFCHPHGQYINVVYQDWLADSLAKGFILCEMKFMAVPRM</sequence>
<proteinExistence type="predicted"/>
<gene>
    <name evidence="2" type="ORF">KC19_VG125200</name>
</gene>
<dbReference type="AlphaFoldDB" id="A0A8T0HPS8"/>
<feature type="domain" description="BRCT" evidence="1">
    <location>
        <begin position="1"/>
        <end position="83"/>
    </location>
</feature>